<gene>
    <name evidence="1" type="ORF">EDB92DRAFT_1811946</name>
</gene>
<proteinExistence type="predicted"/>
<name>A0AAD4LSI4_9AGAM</name>
<organism evidence="1 2">
    <name type="scientific">Lactarius akahatsu</name>
    <dbReference type="NCBI Taxonomy" id="416441"/>
    <lineage>
        <taxon>Eukaryota</taxon>
        <taxon>Fungi</taxon>
        <taxon>Dikarya</taxon>
        <taxon>Basidiomycota</taxon>
        <taxon>Agaricomycotina</taxon>
        <taxon>Agaricomycetes</taxon>
        <taxon>Russulales</taxon>
        <taxon>Russulaceae</taxon>
        <taxon>Lactarius</taxon>
    </lineage>
</organism>
<protein>
    <submittedName>
        <fullName evidence="1">Uncharacterized protein</fullName>
    </submittedName>
</protein>
<dbReference type="AlphaFoldDB" id="A0AAD4LSI4"/>
<sequence length="352" mass="39972">MSAAHWRCLELTCACWFPRLRIQKVLAFSLSALAIFLSASRELKWSMVSWWRRAEAHHSLNVFDQSLANSKHFFKRGLEFEEGLSKHSPWVGDRNAFVHLFHEPIDLDIDPIVDSWTTDPAEREPNFLEGIFCRGGLFVHKEMKFDSVEPAARCPSGPIKYRRNGTFELLHWKLPEGKDVEGNGWRKDRYWLALPRAIGFGFQDVVADTGATPTPNEDEVGKNGDLPWWREDKGGEGRAGGGWQSNLKYTETHKGVQEFELHKKCPPSSKGSIYTQAGSHGQAAAAASVHAVTTDLREHNRSRYLLSQIYEWSLEGHEGLHEGEQGTCVLILNSKRTRRRNIAGSCESMKVW</sequence>
<dbReference type="EMBL" id="JAKELL010000001">
    <property type="protein sequence ID" value="KAH9001011.1"/>
    <property type="molecule type" value="Genomic_DNA"/>
</dbReference>
<evidence type="ECO:0000313" key="1">
    <source>
        <dbReference type="EMBL" id="KAH9001011.1"/>
    </source>
</evidence>
<dbReference type="Proteomes" id="UP001201163">
    <property type="component" value="Unassembled WGS sequence"/>
</dbReference>
<comment type="caution">
    <text evidence="1">The sequence shown here is derived from an EMBL/GenBank/DDBJ whole genome shotgun (WGS) entry which is preliminary data.</text>
</comment>
<evidence type="ECO:0000313" key="2">
    <source>
        <dbReference type="Proteomes" id="UP001201163"/>
    </source>
</evidence>
<reference evidence="1" key="1">
    <citation type="submission" date="2022-01" db="EMBL/GenBank/DDBJ databases">
        <title>Comparative genomics reveals a dynamic genome evolution in the ectomycorrhizal milk-cap (Lactarius) mushrooms.</title>
        <authorList>
            <consortium name="DOE Joint Genome Institute"/>
            <person name="Lebreton A."/>
            <person name="Tang N."/>
            <person name="Kuo A."/>
            <person name="LaButti K."/>
            <person name="Drula E."/>
            <person name="Barry K."/>
            <person name="Clum A."/>
            <person name="Lipzen A."/>
            <person name="Mousain D."/>
            <person name="Ng V."/>
            <person name="Wang R."/>
            <person name="Wang X."/>
            <person name="Dai Y."/>
            <person name="Henrissat B."/>
            <person name="Grigoriev I.V."/>
            <person name="Guerin-Laguette A."/>
            <person name="Yu F."/>
            <person name="Martin F.M."/>
        </authorList>
    </citation>
    <scope>NUCLEOTIDE SEQUENCE</scope>
    <source>
        <strain evidence="1">QP</strain>
    </source>
</reference>
<accession>A0AAD4LSI4</accession>
<keyword evidence="2" id="KW-1185">Reference proteome</keyword>